<gene>
    <name evidence="6" type="ORF">SVIO_016780</name>
</gene>
<feature type="compositionally biased region" description="Pro residues" evidence="2">
    <location>
        <begin position="467"/>
        <end position="486"/>
    </location>
</feature>
<evidence type="ECO:0000256" key="2">
    <source>
        <dbReference type="SAM" id="MobiDB-lite"/>
    </source>
</evidence>
<dbReference type="Pfam" id="PF03816">
    <property type="entry name" value="LytR_cpsA_psr"/>
    <property type="match status" value="1"/>
</dbReference>
<reference evidence="6 7" key="1">
    <citation type="journal article" date="2020" name="Int. J. Syst. Evol. Microbiol.">
        <title>Reclassification of Streptomyces castelarensis and Streptomyces sporoclivatus as later heterotypic synonyms of Streptomyces antimycoticus.</title>
        <authorList>
            <person name="Komaki H."/>
            <person name="Tamura T."/>
        </authorList>
    </citation>
    <scope>NUCLEOTIDE SEQUENCE [LARGE SCALE GENOMIC DNA]</scope>
    <source>
        <strain evidence="6 7">NBRC 13459</strain>
    </source>
</reference>
<dbReference type="Pfam" id="PF13399">
    <property type="entry name" value="LytR_C"/>
    <property type="match status" value="1"/>
</dbReference>
<feature type="region of interest" description="Disordered" evidence="2">
    <location>
        <begin position="1"/>
        <end position="22"/>
    </location>
</feature>
<dbReference type="InterPro" id="IPR027381">
    <property type="entry name" value="LytR/CpsA/Psr_C"/>
</dbReference>
<dbReference type="EMBL" id="BJHW01000001">
    <property type="protein sequence ID" value="GDY51055.1"/>
    <property type="molecule type" value="Genomic_DNA"/>
</dbReference>
<keyword evidence="3" id="KW-1133">Transmembrane helix</keyword>
<comment type="similarity">
    <text evidence="1">Belongs to the LytR/CpsA/Psr (LCP) family.</text>
</comment>
<feature type="compositionally biased region" description="Low complexity" evidence="2">
    <location>
        <begin position="456"/>
        <end position="466"/>
    </location>
</feature>
<keyword evidence="3" id="KW-0812">Transmembrane</keyword>
<dbReference type="Proteomes" id="UP000301309">
    <property type="component" value="Unassembled WGS sequence"/>
</dbReference>
<evidence type="ECO:0008006" key="8">
    <source>
        <dbReference type="Google" id="ProtNLM"/>
    </source>
</evidence>
<dbReference type="AlphaFoldDB" id="A0A4D4KQ69"/>
<keyword evidence="3" id="KW-0472">Membrane</keyword>
<evidence type="ECO:0000256" key="1">
    <source>
        <dbReference type="ARBA" id="ARBA00006068"/>
    </source>
</evidence>
<feature type="region of interest" description="Disordered" evidence="2">
    <location>
        <begin position="356"/>
        <end position="381"/>
    </location>
</feature>
<evidence type="ECO:0000259" key="4">
    <source>
        <dbReference type="Pfam" id="PF03816"/>
    </source>
</evidence>
<dbReference type="Gene3D" id="3.40.630.190">
    <property type="entry name" value="LCP protein"/>
    <property type="match status" value="1"/>
</dbReference>
<feature type="region of interest" description="Disordered" evidence="2">
    <location>
        <begin position="444"/>
        <end position="554"/>
    </location>
</feature>
<dbReference type="InterPro" id="IPR050922">
    <property type="entry name" value="LytR/CpsA/Psr_CW_biosynth"/>
</dbReference>
<feature type="domain" description="Cell envelope-related transcriptional attenuator" evidence="4">
    <location>
        <begin position="104"/>
        <end position="273"/>
    </location>
</feature>
<accession>A0A4D4KQ69</accession>
<comment type="caution">
    <text evidence="6">The sequence shown here is derived from an EMBL/GenBank/DDBJ whole genome shotgun (WGS) entry which is preliminary data.</text>
</comment>
<dbReference type="InterPro" id="IPR004474">
    <property type="entry name" value="LytR_CpsA_psr"/>
</dbReference>
<feature type="transmembrane region" description="Helical" evidence="3">
    <location>
        <begin position="31"/>
        <end position="52"/>
    </location>
</feature>
<name>A0A4D4KQ69_STRVO</name>
<organism evidence="6 7">
    <name type="scientific">Streptomyces violaceusniger</name>
    <dbReference type="NCBI Taxonomy" id="68280"/>
    <lineage>
        <taxon>Bacteria</taxon>
        <taxon>Bacillati</taxon>
        <taxon>Actinomycetota</taxon>
        <taxon>Actinomycetes</taxon>
        <taxon>Kitasatosporales</taxon>
        <taxon>Streptomycetaceae</taxon>
        <taxon>Streptomyces</taxon>
        <taxon>Streptomyces violaceusniger group</taxon>
    </lineage>
</organism>
<keyword evidence="7" id="KW-1185">Reference proteome</keyword>
<dbReference type="NCBIfam" id="TIGR00350">
    <property type="entry name" value="lytR_cpsA_psr"/>
    <property type="match status" value="1"/>
</dbReference>
<dbReference type="PANTHER" id="PTHR33392:SF6">
    <property type="entry name" value="POLYISOPRENYL-TEICHOIC ACID--PEPTIDOGLYCAN TEICHOIC ACID TRANSFERASE TAGU"/>
    <property type="match status" value="1"/>
</dbReference>
<evidence type="ECO:0000313" key="6">
    <source>
        <dbReference type="EMBL" id="GDY51055.1"/>
    </source>
</evidence>
<protein>
    <recommendedName>
        <fullName evidence="8">Cell envelope-related transcriptional attenuator</fullName>
    </recommendedName>
</protein>
<sequence length="807" mass="85231">MTGRDGETTGSATAERTAAGQQRKGRRPLRIALVVVVSFLVLLGGGVGWLYFKLNGNITTFGADGLSDNRPEGNAAGRNVLVIGSDTRSGDNSKLGGGTGDVGRSDTALLLHVYADGKHAVGVSIPRDTLVDIPPCRLPDGSWTRTRRNAMFNSAFSVGETAQGNPACTQNTVEKLTGLRMDHTVVIDFEGFSRMTSAVGGVRVCVPQDVYERDLSPSRATRGKRIFSKGIQTVSGQKALDYVRIRHGIGDGSDIGRIRRQQAFISALLKKVKSRGIDPTTLYPLADAATKSMTVDPGLGSAKKLMSFAMSMKDIDLHNTKFVTIPWRYQGERVAVVQPDADELWADIRADRTIDGKAAGGKKDEPRAPATPTPTSTVSGAGISVTVYNGTTTQGLAARAADTLRTHGFTVTGATNAATQDHATTVVGYGPGERDRAQTVARLFPGAGLRPPPPRASASPWDSRTSPRPPPTPPRPPRPPPRPPTWPTTHAPPTTPPAPICPTADRIPSRPSHPVRAWRTAPRASGRNAARSRCRRAREPADRPGGGGSGVGRDQDHLLVVLGDEQDVAVQPQWSGRGVVDGLGPVSGGVDRTLLPDLPELLAAGAQLGQECGERRVAGVAVGGPAEPGDHDVPELLGAGALVRVAPAEETAAGEVAVPSEVVAEQGLRQRVPGDHVVGGVGDDRRGVGQPPQHLRHMRADPPHRPRARGRARPREPEQMAALGGREPQRRRQPVQDARRGPGATGLFQTGVVVDRHMGQLRHLLPPQTRRTAVGVGGQADVLGTQPLAAVPQEAGQLVPRHAASFG</sequence>
<proteinExistence type="inferred from homology"/>
<dbReference type="Gene3D" id="3.30.70.2390">
    <property type="match status" value="1"/>
</dbReference>
<feature type="compositionally biased region" description="Low complexity" evidence="2">
    <location>
        <begin position="368"/>
        <end position="377"/>
    </location>
</feature>
<evidence type="ECO:0000313" key="7">
    <source>
        <dbReference type="Proteomes" id="UP000301309"/>
    </source>
</evidence>
<feature type="domain" description="LytR/CpsA/Psr regulator C-terminal" evidence="5">
    <location>
        <begin position="383"/>
        <end position="451"/>
    </location>
</feature>
<dbReference type="PANTHER" id="PTHR33392">
    <property type="entry name" value="POLYISOPRENYL-TEICHOIC ACID--PEPTIDOGLYCAN TEICHOIC ACID TRANSFERASE TAGU"/>
    <property type="match status" value="1"/>
</dbReference>
<evidence type="ECO:0000259" key="5">
    <source>
        <dbReference type="Pfam" id="PF13399"/>
    </source>
</evidence>
<evidence type="ECO:0000256" key="3">
    <source>
        <dbReference type="SAM" id="Phobius"/>
    </source>
</evidence>
<feature type="region of interest" description="Disordered" evidence="2">
    <location>
        <begin position="671"/>
        <end position="746"/>
    </location>
</feature>
<feature type="compositionally biased region" description="Basic and acidic residues" evidence="2">
    <location>
        <begin position="356"/>
        <end position="367"/>
    </location>
</feature>